<reference evidence="2" key="1">
    <citation type="submission" date="2016-06" db="EMBL/GenBank/DDBJ databases">
        <title>Parallel loss of symbiosis genes in relatives of nitrogen-fixing non-legume Parasponia.</title>
        <authorList>
            <person name="Van Velzen R."/>
            <person name="Holmer R."/>
            <person name="Bu F."/>
            <person name="Rutten L."/>
            <person name="Van Zeijl A."/>
            <person name="Liu W."/>
            <person name="Santuari L."/>
            <person name="Cao Q."/>
            <person name="Sharma T."/>
            <person name="Shen D."/>
            <person name="Roswanjaya Y."/>
            <person name="Wardhani T."/>
            <person name="Kalhor M.S."/>
            <person name="Jansen J."/>
            <person name="Van den Hoogen J."/>
            <person name="Gungor B."/>
            <person name="Hartog M."/>
            <person name="Hontelez J."/>
            <person name="Verver J."/>
            <person name="Yang W.-C."/>
            <person name="Schijlen E."/>
            <person name="Repin R."/>
            <person name="Schilthuizen M."/>
            <person name="Schranz E."/>
            <person name="Heidstra R."/>
            <person name="Miyata K."/>
            <person name="Fedorova E."/>
            <person name="Kohlen W."/>
            <person name="Bisseling T."/>
            <person name="Smit S."/>
            <person name="Geurts R."/>
        </authorList>
    </citation>
    <scope>NUCLEOTIDE SEQUENCE [LARGE SCALE GENOMIC DNA]</scope>
    <source>
        <strain evidence="2">cv. RG33-2</strain>
    </source>
</reference>
<dbReference type="EMBL" id="JXTC01000058">
    <property type="protein sequence ID" value="PON93499.1"/>
    <property type="molecule type" value="Genomic_DNA"/>
</dbReference>
<evidence type="ECO:0000313" key="2">
    <source>
        <dbReference type="Proteomes" id="UP000237000"/>
    </source>
</evidence>
<protein>
    <submittedName>
        <fullName evidence="1">Uncharacterized protein</fullName>
    </submittedName>
</protein>
<dbReference type="Proteomes" id="UP000237000">
    <property type="component" value="Unassembled WGS sequence"/>
</dbReference>
<dbReference type="AlphaFoldDB" id="A0A2P5F6V3"/>
<accession>A0A2P5F6V3</accession>
<gene>
    <name evidence="1" type="ORF">TorRG33x02_107770</name>
</gene>
<sequence>MELTVKEERFQTFLDSHKPLFVLIQLLMKLFHFIFDKFNATLASLSSHAQYLNAALIPI</sequence>
<name>A0A2P5F6V3_TREOI</name>
<keyword evidence="2" id="KW-1185">Reference proteome</keyword>
<organism evidence="1 2">
    <name type="scientific">Trema orientale</name>
    <name type="common">Charcoal tree</name>
    <name type="synonym">Celtis orientalis</name>
    <dbReference type="NCBI Taxonomy" id="63057"/>
    <lineage>
        <taxon>Eukaryota</taxon>
        <taxon>Viridiplantae</taxon>
        <taxon>Streptophyta</taxon>
        <taxon>Embryophyta</taxon>
        <taxon>Tracheophyta</taxon>
        <taxon>Spermatophyta</taxon>
        <taxon>Magnoliopsida</taxon>
        <taxon>eudicotyledons</taxon>
        <taxon>Gunneridae</taxon>
        <taxon>Pentapetalae</taxon>
        <taxon>rosids</taxon>
        <taxon>fabids</taxon>
        <taxon>Rosales</taxon>
        <taxon>Cannabaceae</taxon>
        <taxon>Trema</taxon>
    </lineage>
</organism>
<proteinExistence type="predicted"/>
<comment type="caution">
    <text evidence="1">The sequence shown here is derived from an EMBL/GenBank/DDBJ whole genome shotgun (WGS) entry which is preliminary data.</text>
</comment>
<dbReference type="InParanoid" id="A0A2P5F6V3"/>
<evidence type="ECO:0000313" key="1">
    <source>
        <dbReference type="EMBL" id="PON93499.1"/>
    </source>
</evidence>